<dbReference type="InterPro" id="IPR013786">
    <property type="entry name" value="AcylCoA_DH/ox_N"/>
</dbReference>
<dbReference type="SUPFAM" id="SSF47203">
    <property type="entry name" value="Acyl-CoA dehydrogenase C-terminal domain-like"/>
    <property type="match status" value="1"/>
</dbReference>
<dbReference type="Pfam" id="PF02771">
    <property type="entry name" value="Acyl-CoA_dh_N"/>
    <property type="match status" value="1"/>
</dbReference>
<feature type="domain" description="Acyl-CoA dehydrogenase/oxidase C-terminal" evidence="6">
    <location>
        <begin position="266"/>
        <end position="422"/>
    </location>
</feature>
<dbReference type="EMBL" id="QBKN01000012">
    <property type="protein sequence ID" value="PTX47470.1"/>
    <property type="molecule type" value="Genomic_DNA"/>
</dbReference>
<keyword evidence="3 5" id="KW-0285">Flavoprotein</keyword>
<accession>A0A2T6AUI0</accession>
<dbReference type="PANTHER" id="PTHR42803:SF1">
    <property type="entry name" value="BROAD-SPECIFICITY LINEAR ACYL-COA DEHYDROGENASE FADE5"/>
    <property type="match status" value="1"/>
</dbReference>
<dbReference type="InterPro" id="IPR009100">
    <property type="entry name" value="AcylCoA_DH/oxidase_NM_dom_sf"/>
</dbReference>
<dbReference type="OrthoDB" id="7801364at2"/>
<evidence type="ECO:0000256" key="2">
    <source>
        <dbReference type="ARBA" id="ARBA00009347"/>
    </source>
</evidence>
<dbReference type="InterPro" id="IPR037069">
    <property type="entry name" value="AcylCoA_DH/ox_N_sf"/>
</dbReference>
<sequence>MSAGLIAAVLARTPGWAEQAEAAGLDDVALSQILEAAEVRARNDLAPLAARADAAGCRLEGGRVIVPGGYKAAYRALAYDGWIGTDLSPDLGGMGLPLPVHVAATLPMEGAALPFMMALGSSRAGAHLLAGAAPELAAEWAPRIASGEWTATICISEPDAGSDVGRIRTRARREGERWVIEGTKCWISFGDHDMADRIGHLLLARTGTPEEGSRGLSLFLVPDLHENGARNGISVERIEEKLGLHGSPTCVLRFDGAEATLIGAPGRGLSQLFGMIELMRLQVGTQGAGIAMECARLARDYASERRQGGDPSGPPTPIEAHPDVQRQLAVLDAHAVLLTALVLETAVTLEQAHRGDDGATARAAFLLPLVKTFGGELGTASTSGAIQVFAGAGYTREWPVERHYRDARIMTIYEGTTGMQAQDFLLRRLIKEEGRGLEGFAARAAAELSRDALTKEMMERLRAVAARLRDASPEARLHAADGALRAGWCAVSATLAARMTGHDVRTDRAMAQWRALLPARMAEAEARIAFGLGLADVKQS</sequence>
<dbReference type="Pfam" id="PF02770">
    <property type="entry name" value="Acyl-CoA_dh_M"/>
    <property type="match status" value="1"/>
</dbReference>
<evidence type="ECO:0000256" key="4">
    <source>
        <dbReference type="ARBA" id="ARBA00022827"/>
    </source>
</evidence>
<dbReference type="GO" id="GO:0050660">
    <property type="term" value="F:flavin adenine dinucleotide binding"/>
    <property type="evidence" value="ECO:0007669"/>
    <property type="project" value="InterPro"/>
</dbReference>
<evidence type="ECO:0000259" key="7">
    <source>
        <dbReference type="Pfam" id="PF02770"/>
    </source>
</evidence>
<proteinExistence type="inferred from homology"/>
<evidence type="ECO:0000313" key="10">
    <source>
        <dbReference type="Proteomes" id="UP000244069"/>
    </source>
</evidence>
<comment type="similarity">
    <text evidence="2 5">Belongs to the acyl-CoA dehydrogenase family.</text>
</comment>
<name>A0A2T6AUI0_9RHOB</name>
<evidence type="ECO:0000313" key="9">
    <source>
        <dbReference type="EMBL" id="PTX47470.1"/>
    </source>
</evidence>
<feature type="domain" description="Acyl-CoA oxidase/dehydrogenase middle" evidence="7">
    <location>
        <begin position="153"/>
        <end position="255"/>
    </location>
</feature>
<dbReference type="Gene3D" id="1.20.140.10">
    <property type="entry name" value="Butyryl-CoA Dehydrogenase, subunit A, domain 3"/>
    <property type="match status" value="1"/>
</dbReference>
<keyword evidence="5" id="KW-0560">Oxidoreductase</keyword>
<dbReference type="Pfam" id="PF00441">
    <property type="entry name" value="Acyl-CoA_dh_1"/>
    <property type="match status" value="1"/>
</dbReference>
<evidence type="ECO:0000256" key="3">
    <source>
        <dbReference type="ARBA" id="ARBA00022630"/>
    </source>
</evidence>
<dbReference type="InterPro" id="IPR009075">
    <property type="entry name" value="AcylCo_DH/oxidase_C"/>
</dbReference>
<feature type="domain" description="Acyl-CoA dehydrogenase/oxidase N-terminal" evidence="8">
    <location>
        <begin position="32"/>
        <end position="148"/>
    </location>
</feature>
<comment type="caution">
    <text evidence="9">The sequence shown here is derived from an EMBL/GenBank/DDBJ whole genome shotgun (WGS) entry which is preliminary data.</text>
</comment>
<evidence type="ECO:0000256" key="5">
    <source>
        <dbReference type="RuleBase" id="RU362125"/>
    </source>
</evidence>
<dbReference type="Gene3D" id="1.10.540.10">
    <property type="entry name" value="Acyl-CoA dehydrogenase/oxidase, N-terminal domain"/>
    <property type="match status" value="1"/>
</dbReference>
<dbReference type="RefSeq" id="WP_107976499.1">
    <property type="nucleotide sequence ID" value="NZ_BMEZ01000014.1"/>
</dbReference>
<organism evidence="9 10">
    <name type="scientific">Allosediminivita pacifica</name>
    <dbReference type="NCBI Taxonomy" id="1267769"/>
    <lineage>
        <taxon>Bacteria</taxon>
        <taxon>Pseudomonadati</taxon>
        <taxon>Pseudomonadota</taxon>
        <taxon>Alphaproteobacteria</taxon>
        <taxon>Rhodobacterales</taxon>
        <taxon>Paracoccaceae</taxon>
        <taxon>Allosediminivita</taxon>
    </lineage>
</organism>
<dbReference type="InterPro" id="IPR046373">
    <property type="entry name" value="Acyl-CoA_Oxase/DH_mid-dom_sf"/>
</dbReference>
<evidence type="ECO:0000259" key="8">
    <source>
        <dbReference type="Pfam" id="PF02771"/>
    </source>
</evidence>
<dbReference type="AlphaFoldDB" id="A0A2T6AUI0"/>
<dbReference type="InterPro" id="IPR052166">
    <property type="entry name" value="Diverse_Acyl-CoA_DH"/>
</dbReference>
<dbReference type="SUPFAM" id="SSF56645">
    <property type="entry name" value="Acyl-CoA dehydrogenase NM domain-like"/>
    <property type="match status" value="1"/>
</dbReference>
<evidence type="ECO:0000256" key="1">
    <source>
        <dbReference type="ARBA" id="ARBA00001974"/>
    </source>
</evidence>
<protein>
    <recommendedName>
        <fullName evidence="11">Acyl-CoA dehydrogenase</fullName>
    </recommendedName>
</protein>
<dbReference type="Gene3D" id="2.40.110.10">
    <property type="entry name" value="Butyryl-CoA Dehydrogenase, subunit A, domain 2"/>
    <property type="match status" value="1"/>
</dbReference>
<dbReference type="InterPro" id="IPR006091">
    <property type="entry name" value="Acyl-CoA_Oxase/DH_mid-dom"/>
</dbReference>
<evidence type="ECO:0000259" key="6">
    <source>
        <dbReference type="Pfam" id="PF00441"/>
    </source>
</evidence>
<keyword evidence="4 5" id="KW-0274">FAD</keyword>
<gene>
    <name evidence="9" type="ORF">C8N44_11294</name>
</gene>
<comment type="cofactor">
    <cofactor evidence="1 5">
        <name>FAD</name>
        <dbReference type="ChEBI" id="CHEBI:57692"/>
    </cofactor>
</comment>
<reference evidence="9 10" key="1">
    <citation type="submission" date="2018-04" db="EMBL/GenBank/DDBJ databases">
        <title>Genomic Encyclopedia of Archaeal and Bacterial Type Strains, Phase II (KMG-II): from individual species to whole genera.</title>
        <authorList>
            <person name="Goeker M."/>
        </authorList>
    </citation>
    <scope>NUCLEOTIDE SEQUENCE [LARGE SCALE GENOMIC DNA]</scope>
    <source>
        <strain evidence="9 10">DSM 29329</strain>
    </source>
</reference>
<evidence type="ECO:0008006" key="11">
    <source>
        <dbReference type="Google" id="ProtNLM"/>
    </source>
</evidence>
<dbReference type="GO" id="GO:0016627">
    <property type="term" value="F:oxidoreductase activity, acting on the CH-CH group of donors"/>
    <property type="evidence" value="ECO:0007669"/>
    <property type="project" value="InterPro"/>
</dbReference>
<dbReference type="GO" id="GO:0005886">
    <property type="term" value="C:plasma membrane"/>
    <property type="evidence" value="ECO:0007669"/>
    <property type="project" value="TreeGrafter"/>
</dbReference>
<dbReference type="PANTHER" id="PTHR42803">
    <property type="entry name" value="ACYL-COA DEHYDROGENASE"/>
    <property type="match status" value="1"/>
</dbReference>
<keyword evidence="10" id="KW-1185">Reference proteome</keyword>
<dbReference type="InterPro" id="IPR036250">
    <property type="entry name" value="AcylCo_DH-like_C"/>
</dbReference>
<dbReference type="Proteomes" id="UP000244069">
    <property type="component" value="Unassembled WGS sequence"/>
</dbReference>